<gene>
    <name evidence="1" type="ORF">ACD_80C00011G0002</name>
</gene>
<proteinExistence type="predicted"/>
<accession>K1X5W0</accession>
<sequence length="53" mass="6462">MTKRLISKTKFAKNHKYNIIRYKGNSIYLTNILVHDKRIPPMNRRKWMFGPKN</sequence>
<protein>
    <submittedName>
        <fullName evidence="1">Uncharacterized protein</fullName>
    </submittedName>
</protein>
<dbReference type="EMBL" id="AMFJ01036018">
    <property type="protein sequence ID" value="EKD25615.1"/>
    <property type="molecule type" value="Genomic_DNA"/>
</dbReference>
<comment type="caution">
    <text evidence="1">The sequence shown here is derived from an EMBL/GenBank/DDBJ whole genome shotgun (WGS) entry which is preliminary data.</text>
</comment>
<reference evidence="1" key="1">
    <citation type="journal article" date="2012" name="Science">
        <title>Fermentation, hydrogen, and sulfur metabolism in multiple uncultivated bacterial phyla.</title>
        <authorList>
            <person name="Wrighton K.C."/>
            <person name="Thomas B.C."/>
            <person name="Sharon I."/>
            <person name="Miller C.S."/>
            <person name="Castelle C.J."/>
            <person name="VerBerkmoes N.C."/>
            <person name="Wilkins M.J."/>
            <person name="Hettich R.L."/>
            <person name="Lipton M.S."/>
            <person name="Williams K.H."/>
            <person name="Long P.E."/>
            <person name="Banfield J.F."/>
        </authorList>
    </citation>
    <scope>NUCLEOTIDE SEQUENCE [LARGE SCALE GENOMIC DNA]</scope>
</reference>
<name>K1X5W0_9BACT</name>
<dbReference type="AlphaFoldDB" id="K1X5W0"/>
<evidence type="ECO:0000313" key="1">
    <source>
        <dbReference type="EMBL" id="EKD25615.1"/>
    </source>
</evidence>
<organism evidence="1">
    <name type="scientific">uncultured bacterium</name>
    <name type="common">gcode 4</name>
    <dbReference type="NCBI Taxonomy" id="1234023"/>
    <lineage>
        <taxon>Bacteria</taxon>
        <taxon>environmental samples</taxon>
    </lineage>
</organism>